<comment type="caution">
    <text evidence="4">The sequence shown here is derived from an EMBL/GenBank/DDBJ whole genome shotgun (WGS) entry which is preliminary data.</text>
</comment>
<dbReference type="Pfam" id="PF00583">
    <property type="entry name" value="Acetyltransf_1"/>
    <property type="match status" value="1"/>
</dbReference>
<evidence type="ECO:0000256" key="2">
    <source>
        <dbReference type="ARBA" id="ARBA00023315"/>
    </source>
</evidence>
<dbReference type="PANTHER" id="PTHR10545">
    <property type="entry name" value="DIAMINE N-ACETYLTRANSFERASE"/>
    <property type="match status" value="1"/>
</dbReference>
<dbReference type="PANTHER" id="PTHR10545:SF29">
    <property type="entry name" value="GH14572P-RELATED"/>
    <property type="match status" value="1"/>
</dbReference>
<dbReference type="AlphaFoldDB" id="A0A0G0T6N8"/>
<dbReference type="GO" id="GO:0008080">
    <property type="term" value="F:N-acetyltransferase activity"/>
    <property type="evidence" value="ECO:0007669"/>
    <property type="project" value="UniProtKB-ARBA"/>
</dbReference>
<dbReference type="SUPFAM" id="SSF55729">
    <property type="entry name" value="Acyl-CoA N-acyltransferases (Nat)"/>
    <property type="match status" value="1"/>
</dbReference>
<dbReference type="Proteomes" id="UP000034664">
    <property type="component" value="Unassembled WGS sequence"/>
</dbReference>
<evidence type="ECO:0000313" key="4">
    <source>
        <dbReference type="EMBL" id="KKR72653.1"/>
    </source>
</evidence>
<gene>
    <name evidence="4" type="ORF">UU14_C0003G0016</name>
</gene>
<dbReference type="PROSITE" id="PS51186">
    <property type="entry name" value="GNAT"/>
    <property type="match status" value="1"/>
</dbReference>
<dbReference type="CDD" id="cd04301">
    <property type="entry name" value="NAT_SF"/>
    <property type="match status" value="1"/>
</dbReference>
<dbReference type="InterPro" id="IPR051016">
    <property type="entry name" value="Diverse_Substrate_AcTransf"/>
</dbReference>
<reference evidence="4 5" key="1">
    <citation type="journal article" date="2015" name="Nature">
        <title>rRNA introns, odd ribosomes, and small enigmatic genomes across a large radiation of phyla.</title>
        <authorList>
            <person name="Brown C.T."/>
            <person name="Hug L.A."/>
            <person name="Thomas B.C."/>
            <person name="Sharon I."/>
            <person name="Castelle C.J."/>
            <person name="Singh A."/>
            <person name="Wilkins M.J."/>
            <person name="Williams K.H."/>
            <person name="Banfield J.F."/>
        </authorList>
    </citation>
    <scope>NUCLEOTIDE SEQUENCE [LARGE SCALE GENOMIC DNA]</scope>
</reference>
<dbReference type="EMBL" id="LBZM01000003">
    <property type="protein sequence ID" value="KKR72653.1"/>
    <property type="molecule type" value="Genomic_DNA"/>
</dbReference>
<feature type="domain" description="N-acetyltransferase" evidence="3">
    <location>
        <begin position="69"/>
        <end position="223"/>
    </location>
</feature>
<evidence type="ECO:0000259" key="3">
    <source>
        <dbReference type="PROSITE" id="PS51186"/>
    </source>
</evidence>
<dbReference type="InterPro" id="IPR000182">
    <property type="entry name" value="GNAT_dom"/>
</dbReference>
<organism evidence="4 5">
    <name type="scientific">Candidatus Roizmanbacteria bacterium GW2011_GWB1_40_7</name>
    <dbReference type="NCBI Taxonomy" id="1618482"/>
    <lineage>
        <taxon>Bacteria</taxon>
        <taxon>Candidatus Roizmaniibacteriota</taxon>
    </lineage>
</organism>
<protein>
    <submittedName>
        <fullName evidence="4">GCN5-related N-acetyltransferase</fullName>
    </submittedName>
</protein>
<keyword evidence="1 4" id="KW-0808">Transferase</keyword>
<dbReference type="InterPro" id="IPR016181">
    <property type="entry name" value="Acyl_CoA_acyltransferase"/>
</dbReference>
<proteinExistence type="predicted"/>
<keyword evidence="2" id="KW-0012">Acyltransferase</keyword>
<name>A0A0G0T6N8_9BACT</name>
<accession>A0A0G0T6N8</accession>
<dbReference type="Gene3D" id="3.40.630.30">
    <property type="match status" value="1"/>
</dbReference>
<sequence>MTNRHLLISSTDRLKEKIIFQENVGKESVGQLQEHFFLRNQSSIKLLIIHNLSEFAGMTKVECYTIRMISIREYTENDRPELIHMITLLHDYERSLDPKKVPGSQMAHEYFDFLIKQMTNNQGKIYIAQFNETAVGFIACWIEHDEVVLDINPQYGFISDIFVSENYRGKGIGKELIQKVAEYMKQNTITQLRVHALFNNTPANSFYQRNGFSPYEIVHHKQI</sequence>
<evidence type="ECO:0000313" key="5">
    <source>
        <dbReference type="Proteomes" id="UP000034664"/>
    </source>
</evidence>
<evidence type="ECO:0000256" key="1">
    <source>
        <dbReference type="ARBA" id="ARBA00022679"/>
    </source>
</evidence>